<dbReference type="PANTHER" id="PTHR14097">
    <property type="entry name" value="OXIDOREDUCTASE HTATIP2"/>
    <property type="match status" value="1"/>
</dbReference>
<sequence>MTIPTHKTALVLGATGLIGNLLTHRLVDSPVYSNVKVLVRKSLSWQHPRLQEVQFDFDHPNGLLTQVDDIFCCLGTTMKKARSKEAFQKVDYKYPLDIARLGLANGAQQFAIVTAMGADTESSFFYNRVKGEIERDLTALNYPSLLIFQPSLLLGDRASSGRGESRFGERIAEGAMRLFSSLIPAKYKGIEAAKVANAMLTTAQQGLTGKHVFKSDALQAY</sequence>
<gene>
    <name evidence="1" type="ORF">ACFS25_23795</name>
</gene>
<reference evidence="2" key="1">
    <citation type="journal article" date="2019" name="Int. J. Syst. Evol. Microbiol.">
        <title>The Global Catalogue of Microorganisms (GCM) 10K type strain sequencing project: providing services to taxonomists for standard genome sequencing and annotation.</title>
        <authorList>
            <consortium name="The Broad Institute Genomics Platform"/>
            <consortium name="The Broad Institute Genome Sequencing Center for Infectious Disease"/>
            <person name="Wu L."/>
            <person name="Ma J."/>
        </authorList>
    </citation>
    <scope>NUCLEOTIDE SEQUENCE [LARGE SCALE GENOMIC DNA]</scope>
    <source>
        <strain evidence="2">KCTC 52490</strain>
    </source>
</reference>
<organism evidence="1 2">
    <name type="scientific">Spirosoma flavum</name>
    <dbReference type="NCBI Taxonomy" id="2048557"/>
    <lineage>
        <taxon>Bacteria</taxon>
        <taxon>Pseudomonadati</taxon>
        <taxon>Bacteroidota</taxon>
        <taxon>Cytophagia</taxon>
        <taxon>Cytophagales</taxon>
        <taxon>Cytophagaceae</taxon>
        <taxon>Spirosoma</taxon>
    </lineage>
</organism>
<proteinExistence type="predicted"/>
<dbReference type="PANTHER" id="PTHR14097:SF7">
    <property type="entry name" value="OXIDOREDUCTASE HTATIP2"/>
    <property type="match status" value="1"/>
</dbReference>
<dbReference type="InterPro" id="IPR036291">
    <property type="entry name" value="NAD(P)-bd_dom_sf"/>
</dbReference>
<dbReference type="EMBL" id="JBHUOM010000023">
    <property type="protein sequence ID" value="MFD2936825.1"/>
    <property type="molecule type" value="Genomic_DNA"/>
</dbReference>
<evidence type="ECO:0000313" key="2">
    <source>
        <dbReference type="Proteomes" id="UP001597512"/>
    </source>
</evidence>
<comment type="caution">
    <text evidence="1">The sequence shown here is derived from an EMBL/GenBank/DDBJ whole genome shotgun (WGS) entry which is preliminary data.</text>
</comment>
<dbReference type="Gene3D" id="3.40.50.720">
    <property type="entry name" value="NAD(P)-binding Rossmann-like Domain"/>
    <property type="match status" value="1"/>
</dbReference>
<evidence type="ECO:0000313" key="1">
    <source>
        <dbReference type="EMBL" id="MFD2936825.1"/>
    </source>
</evidence>
<accession>A0ABW6AN92</accession>
<dbReference type="SUPFAM" id="SSF51735">
    <property type="entry name" value="NAD(P)-binding Rossmann-fold domains"/>
    <property type="match status" value="1"/>
</dbReference>
<dbReference type="Pfam" id="PF08732">
    <property type="entry name" value="HIM1"/>
    <property type="match status" value="1"/>
</dbReference>
<dbReference type="RefSeq" id="WP_381505986.1">
    <property type="nucleotide sequence ID" value="NZ_JBHUOM010000023.1"/>
</dbReference>
<name>A0ABW6AN92_9BACT</name>
<dbReference type="Proteomes" id="UP001597512">
    <property type="component" value="Unassembled WGS sequence"/>
</dbReference>
<keyword evidence="2" id="KW-1185">Reference proteome</keyword>
<protein>
    <submittedName>
        <fullName evidence="1">Oxidoreductase</fullName>
    </submittedName>
</protein>
<dbReference type="InterPro" id="IPR014843">
    <property type="entry name" value="Him1/Fmp52"/>
</dbReference>